<dbReference type="GeneID" id="54550756"/>
<dbReference type="PROSITE" id="PS51391">
    <property type="entry name" value="CID"/>
    <property type="match status" value="1"/>
</dbReference>
<dbReference type="GO" id="GO:0003723">
    <property type="term" value="F:RNA binding"/>
    <property type="evidence" value="ECO:0007669"/>
    <property type="project" value="InterPro"/>
</dbReference>
<evidence type="ECO:0000256" key="1">
    <source>
        <dbReference type="SAM" id="MobiDB-lite"/>
    </source>
</evidence>
<dbReference type="InterPro" id="IPR006569">
    <property type="entry name" value="CID_dom"/>
</dbReference>
<name>A0A6A6JWZ4_WESOR</name>
<evidence type="ECO:0008006" key="6">
    <source>
        <dbReference type="Google" id="ProtNLM"/>
    </source>
</evidence>
<dbReference type="PANTHER" id="PTHR23140">
    <property type="entry name" value="RNA PROCESSING PROTEIN LD23810P"/>
    <property type="match status" value="1"/>
</dbReference>
<gene>
    <name evidence="4" type="ORF">EI97DRAFT_430003</name>
</gene>
<dbReference type="CDD" id="cd00590">
    <property type="entry name" value="RRM_SF"/>
    <property type="match status" value="1"/>
</dbReference>
<dbReference type="Proteomes" id="UP000800097">
    <property type="component" value="Unassembled WGS sequence"/>
</dbReference>
<dbReference type="InterPro" id="IPR000061">
    <property type="entry name" value="Surp"/>
</dbReference>
<feature type="domain" description="SURP motif" evidence="2">
    <location>
        <begin position="294"/>
        <end position="339"/>
    </location>
</feature>
<evidence type="ECO:0000259" key="2">
    <source>
        <dbReference type="PROSITE" id="PS50128"/>
    </source>
</evidence>
<evidence type="ECO:0000313" key="4">
    <source>
        <dbReference type="EMBL" id="KAF2280256.1"/>
    </source>
</evidence>
<dbReference type="AlphaFoldDB" id="A0A6A6JWZ4"/>
<feature type="region of interest" description="Disordered" evidence="1">
    <location>
        <begin position="700"/>
        <end position="763"/>
    </location>
</feature>
<dbReference type="PROSITE" id="PS50128">
    <property type="entry name" value="SURP"/>
    <property type="match status" value="1"/>
</dbReference>
<dbReference type="OrthoDB" id="377209at2759"/>
<reference evidence="4" key="1">
    <citation type="journal article" date="2020" name="Stud. Mycol.">
        <title>101 Dothideomycetes genomes: a test case for predicting lifestyles and emergence of pathogens.</title>
        <authorList>
            <person name="Haridas S."/>
            <person name="Albert R."/>
            <person name="Binder M."/>
            <person name="Bloem J."/>
            <person name="Labutti K."/>
            <person name="Salamov A."/>
            <person name="Andreopoulos B."/>
            <person name="Baker S."/>
            <person name="Barry K."/>
            <person name="Bills G."/>
            <person name="Bluhm B."/>
            <person name="Cannon C."/>
            <person name="Castanera R."/>
            <person name="Culley D."/>
            <person name="Daum C."/>
            <person name="Ezra D."/>
            <person name="Gonzalez J."/>
            <person name="Henrissat B."/>
            <person name="Kuo A."/>
            <person name="Liang C."/>
            <person name="Lipzen A."/>
            <person name="Lutzoni F."/>
            <person name="Magnuson J."/>
            <person name="Mondo S."/>
            <person name="Nolan M."/>
            <person name="Ohm R."/>
            <person name="Pangilinan J."/>
            <person name="Park H.-J."/>
            <person name="Ramirez L."/>
            <person name="Alfaro M."/>
            <person name="Sun H."/>
            <person name="Tritt A."/>
            <person name="Yoshinaga Y."/>
            <person name="Zwiers L.-H."/>
            <person name="Turgeon B."/>
            <person name="Goodwin S."/>
            <person name="Spatafora J."/>
            <person name="Crous P."/>
            <person name="Grigoriev I."/>
        </authorList>
    </citation>
    <scope>NUCLEOTIDE SEQUENCE</scope>
    <source>
        <strain evidence="4">CBS 379.55</strain>
    </source>
</reference>
<feature type="compositionally biased region" description="Basic and acidic residues" evidence="1">
    <location>
        <begin position="37"/>
        <end position="66"/>
    </location>
</feature>
<protein>
    <recommendedName>
        <fullName evidence="6">RRM domain-containing protein</fullName>
    </recommendedName>
</protein>
<feature type="region of interest" description="Disordered" evidence="1">
    <location>
        <begin position="615"/>
        <end position="667"/>
    </location>
</feature>
<feature type="domain" description="CID" evidence="3">
    <location>
        <begin position="428"/>
        <end position="615"/>
    </location>
</feature>
<keyword evidence="5" id="KW-1185">Reference proteome</keyword>
<dbReference type="GO" id="GO:0006396">
    <property type="term" value="P:RNA processing"/>
    <property type="evidence" value="ECO:0007669"/>
    <property type="project" value="InterPro"/>
</dbReference>
<dbReference type="SUPFAM" id="SSF109905">
    <property type="entry name" value="Surp module (SWAP domain)"/>
    <property type="match status" value="1"/>
</dbReference>
<proteinExistence type="predicted"/>
<dbReference type="RefSeq" id="XP_033657794.1">
    <property type="nucleotide sequence ID" value="XM_033797581.1"/>
</dbReference>
<evidence type="ECO:0000259" key="3">
    <source>
        <dbReference type="PROSITE" id="PS51391"/>
    </source>
</evidence>
<dbReference type="Pfam" id="PF01805">
    <property type="entry name" value="Surp"/>
    <property type="match status" value="1"/>
</dbReference>
<organism evidence="4 5">
    <name type="scientific">Westerdykella ornata</name>
    <dbReference type="NCBI Taxonomy" id="318751"/>
    <lineage>
        <taxon>Eukaryota</taxon>
        <taxon>Fungi</taxon>
        <taxon>Dikarya</taxon>
        <taxon>Ascomycota</taxon>
        <taxon>Pezizomycotina</taxon>
        <taxon>Dothideomycetes</taxon>
        <taxon>Pleosporomycetidae</taxon>
        <taxon>Pleosporales</taxon>
        <taxon>Sporormiaceae</taxon>
        <taxon>Westerdykella</taxon>
    </lineage>
</organism>
<dbReference type="GO" id="GO:0005634">
    <property type="term" value="C:nucleus"/>
    <property type="evidence" value="ECO:0007669"/>
    <property type="project" value="TreeGrafter"/>
</dbReference>
<feature type="region of interest" description="Disordered" evidence="1">
    <location>
        <begin position="25"/>
        <end position="110"/>
    </location>
</feature>
<feature type="compositionally biased region" description="Polar residues" evidence="1">
    <location>
        <begin position="730"/>
        <end position="742"/>
    </location>
</feature>
<dbReference type="PANTHER" id="PTHR23140:SF0">
    <property type="entry name" value="U2 SNRNP-ASSOCIATED SURP MOTIF-CONTAINING PROTEIN"/>
    <property type="match status" value="1"/>
</dbReference>
<feature type="compositionally biased region" description="Basic and acidic residues" evidence="1">
    <location>
        <begin position="631"/>
        <end position="641"/>
    </location>
</feature>
<evidence type="ECO:0000313" key="5">
    <source>
        <dbReference type="Proteomes" id="UP000800097"/>
    </source>
</evidence>
<sequence>MAATPGKLQEVCTNTMPPIRFSLSAAISKAAPQGSRARAEQEGKDREEHEARKRLHAEFLEEHGVSDDEAENPTKAARSEDEPPPSTFVPTGAKRQFAAKTRSGKSGPGTLEALEPYATFSSTAPSSGAFGRADTSRNHHNDVYTKVVAKVSNLPPGTDLDTIKEIFAGFKNLEVVGVEDIQERQGPYERDSLAMKVFFEQAAQARDLMVAINELNDKKYLGSGYYLHLDRYLGDHQTSGSKKLPYGAIWEEPEPSARFAPTEELGGSVRKPQETKPRLVVTAYPPRDIETLRLIHVIIEAVLKGGKEVEAALMEAKYVKQEEKFAWLYDDKHPLNRYYRFRMYQLVTGDRREVIEIYPGFGEWRGGPPLPCEFADETNFENLRNKILNSAAEEEIKDSLRGDGEITTADRKFADPYPGMPKAINGIMSPMERLAFKTFLCSVGYDRDFGVVAARPNDVAAVTRFAIDHHGAGMDEIVDLFIENIFDPYILQPYNPRYDQLKKKDPSLNSFRKDAILNALRVVSDICMVVSSRLQKNTPFLKGRCYQYRAAIGTQLLVKDVFTWLADIPKKFGMGMLSTDVFEKDVNYIIDFWIKEALFDPDITETFKTSFTLNRKKQNDERRRKANPVKAAEDERKRAEARYAGPGKSITEGGADEGDSLSCTTDDIVPGSKHRHLLDNTNWRDSQDLTYPMPGGHVLTAKQPGNEWDRGESAAQTGSMKDESTELEPISSNPLSGNSNETAAARARRMRPKAEDMFASDED</sequence>
<dbReference type="InterPro" id="IPR035967">
    <property type="entry name" value="SWAP/Surp_sf"/>
</dbReference>
<dbReference type="Gene3D" id="1.10.10.790">
    <property type="entry name" value="Surp module"/>
    <property type="match status" value="1"/>
</dbReference>
<dbReference type="InterPro" id="IPR051485">
    <property type="entry name" value="SR-CTD_assoc_factor"/>
</dbReference>
<dbReference type="EMBL" id="ML986485">
    <property type="protein sequence ID" value="KAF2280256.1"/>
    <property type="molecule type" value="Genomic_DNA"/>
</dbReference>
<accession>A0A6A6JWZ4</accession>